<dbReference type="GO" id="GO:0016740">
    <property type="term" value="F:transferase activity"/>
    <property type="evidence" value="ECO:0007669"/>
    <property type="project" value="UniProtKB-KW"/>
</dbReference>
<keyword evidence="3" id="KW-0808">Transferase</keyword>
<reference evidence="10" key="2">
    <citation type="submission" date="2021-01" db="UniProtKB">
        <authorList>
            <consortium name="EnsemblPlants"/>
        </authorList>
    </citation>
    <scope>IDENTIFICATION</scope>
</reference>
<organism evidence="10 11">
    <name type="scientific">Quercus lobata</name>
    <name type="common">Valley oak</name>
    <dbReference type="NCBI Taxonomy" id="97700"/>
    <lineage>
        <taxon>Eukaryota</taxon>
        <taxon>Viridiplantae</taxon>
        <taxon>Streptophyta</taxon>
        <taxon>Embryophyta</taxon>
        <taxon>Tracheophyta</taxon>
        <taxon>Spermatophyta</taxon>
        <taxon>Magnoliopsida</taxon>
        <taxon>eudicotyledons</taxon>
        <taxon>Gunneridae</taxon>
        <taxon>Pentapetalae</taxon>
        <taxon>rosids</taxon>
        <taxon>fabids</taxon>
        <taxon>Fagales</taxon>
        <taxon>Fagaceae</taxon>
        <taxon>Quercus</taxon>
    </lineage>
</organism>
<dbReference type="InterPro" id="IPR015943">
    <property type="entry name" value="WD40/YVTN_repeat-like_dom_sf"/>
</dbReference>
<dbReference type="InterPro" id="IPR001680">
    <property type="entry name" value="WD40_rpt"/>
</dbReference>
<evidence type="ECO:0000256" key="7">
    <source>
        <dbReference type="ARBA" id="ARBA00023242"/>
    </source>
</evidence>
<keyword evidence="7" id="KW-0539">Nucleus</keyword>
<dbReference type="OMA" id="MAGTHGF"/>
<dbReference type="GO" id="GO:0005634">
    <property type="term" value="C:nucleus"/>
    <property type="evidence" value="ECO:0007669"/>
    <property type="project" value="UniProtKB-SubCell"/>
</dbReference>
<dbReference type="InterPro" id="IPR019775">
    <property type="entry name" value="WD40_repeat_CS"/>
</dbReference>
<evidence type="ECO:0008006" key="12">
    <source>
        <dbReference type="Google" id="ProtNLM"/>
    </source>
</evidence>
<evidence type="ECO:0000256" key="9">
    <source>
        <dbReference type="PROSITE-ProRule" id="PRU00221"/>
    </source>
</evidence>
<dbReference type="EnsemblPlants" id="QL02p031492:mrna">
    <property type="protein sequence ID" value="QL02p031492:mrna"/>
    <property type="gene ID" value="QL02p031492"/>
</dbReference>
<dbReference type="GO" id="GO:0042802">
    <property type="term" value="F:identical protein binding"/>
    <property type="evidence" value="ECO:0007669"/>
    <property type="project" value="UniProtKB-ARBA"/>
</dbReference>
<protein>
    <recommendedName>
        <fullName evidence="12">Ubiquitin ligase protein cop1</fullName>
    </recommendedName>
</protein>
<keyword evidence="6" id="KW-0175">Coiled coil</keyword>
<sequence>MDHGLGDEVTPLGAEEGVRFQRKDSEYSLKPESCDMLGPREMFIPVEGDYSQDPAEEFAAQEGKILYRSMDNVNGSEQPHASSGVLDDAGVMVEELRVTNYNGSNLAIVGTSNYLERMQGKQSQWQHLYKLAGGLGSGSSCGDTMYRDNSQTLSSFWEDMDCTPLAELSAQKPCADDHNDMMEQLKSAEKKGASGNNHGGIRTKILSKSGFSEFFVKQTLKGKGIICKGPPRDGFPAESKDQNNLKVASSTVAASDISPSLAPKTVMPSTDVIAALPSPDGISGPRTGGSDHDGVSLRQWLKVGRQKASKFERLYIFRQIVNVVDYYHSQGTALKDLRPSCFRLLPSNKVKFVGSPVRREMLESAMDQNTLQSDGFLVRKRPMKQIMLPPASLYAKKLKFSENKNFIGQWHQYPSIPGYKCETAYDSNANITCPRDSCTEYNEDNLTTQCETQSKSSSSGPFTSSIAQQQLASLGDQLEEKWYTSPEEPSEGGCTISSNIYCLGVVLFELLGRFDSEKMHAAAMSDLHYRILPPEFLSENTKEAGFCLWLLHPKPSSRPTTREILQSEMTNGAKEVSAEELSSSMDQDDAESDLLLHFLALLDEHKQKDASKLVKEIRCLEKDIEEVERRHNIKNPLSHVCLHNDSLSRKENKFLHKEPSSLEVLSQSSPVSNTNDLGLMRNISHLESVYFSMRSKVQLSESDATARADKDLLRKRENWYLAQKDEEKQISIDPLGDFFDGLCKYARYSKFEVRGILRNGDFNSSANVICSLSFDRDEDYFAAAGVSKKIKIFEFNALFNESVDIHYPVIEISNKSRLSCVCWNNYIRNYLASTDYDGVVKLWDASTGQMFSQFTEHSKRAWSVDFSQACPTKLASGSDDYSVKLWSITERNCLDTIRTIANVCCVQFSPHSSHLLAFGCSDYRTYCYDLRNTRTPWCVLAGHDKAVSYAKFLDSETLVSASTDNTLKLWDLKKSSPSGPSTHACNILTLSGHTNEKNFVGLSTANGYIACGSETNEVYAYHRSLYMPITSHKFGSIDPISGKETDDDNGQFVSSVCWRGKSDMVVAASSSGCIKVLQLV</sequence>
<keyword evidence="5" id="KW-0833">Ubl conjugation pathway</keyword>
<comment type="subcellular location">
    <subcellularLocation>
        <location evidence="1">Nucleus</location>
    </subcellularLocation>
</comment>
<evidence type="ECO:0000256" key="2">
    <source>
        <dbReference type="ARBA" id="ARBA00022574"/>
    </source>
</evidence>
<dbReference type="PANTHER" id="PTHR44218:SF15">
    <property type="entry name" value="PROTEIN SPA1-RELATED 2"/>
    <property type="match status" value="1"/>
</dbReference>
<name>A0A7N2KVV3_QUELO</name>
<proteinExistence type="predicted"/>
<dbReference type="SMART" id="SM00320">
    <property type="entry name" value="WD40"/>
    <property type="match status" value="7"/>
</dbReference>
<accession>A0A7N2KVV3</accession>
<dbReference type="Pfam" id="PF00400">
    <property type="entry name" value="WD40"/>
    <property type="match status" value="3"/>
</dbReference>
<dbReference type="PROSITE" id="PS50082">
    <property type="entry name" value="WD_REPEATS_2"/>
    <property type="match status" value="3"/>
</dbReference>
<dbReference type="SUPFAM" id="SSF50978">
    <property type="entry name" value="WD40 repeat-like"/>
    <property type="match status" value="1"/>
</dbReference>
<dbReference type="PROSITE" id="PS00678">
    <property type="entry name" value="WD_REPEATS_1"/>
    <property type="match status" value="2"/>
</dbReference>
<dbReference type="AlphaFoldDB" id="A0A7N2KVV3"/>
<keyword evidence="8" id="KW-0607">Phytochrome signaling pathway</keyword>
<evidence type="ECO:0000256" key="6">
    <source>
        <dbReference type="ARBA" id="ARBA00023054"/>
    </source>
</evidence>
<dbReference type="RefSeq" id="XP_030951932.1">
    <property type="nucleotide sequence ID" value="XM_031096072.1"/>
</dbReference>
<dbReference type="InParanoid" id="A0A7N2KVV3"/>
<feature type="repeat" description="WD" evidence="9">
    <location>
        <begin position="811"/>
        <end position="853"/>
    </location>
</feature>
<dbReference type="KEGG" id="qlo:115975335"/>
<dbReference type="InterPro" id="IPR020472">
    <property type="entry name" value="WD40_PAC1"/>
</dbReference>
<keyword evidence="11" id="KW-1185">Reference proteome</keyword>
<feature type="repeat" description="WD" evidence="9">
    <location>
        <begin position="940"/>
        <end position="980"/>
    </location>
</feature>
<evidence type="ECO:0000256" key="1">
    <source>
        <dbReference type="ARBA" id="ARBA00004123"/>
    </source>
</evidence>
<dbReference type="OrthoDB" id="273771at2759"/>
<reference evidence="11" key="1">
    <citation type="journal article" date="2016" name="G3 (Bethesda)">
        <title>First Draft Assembly and Annotation of the Genome of a California Endemic Oak Quercus lobata Nee (Fagaceae).</title>
        <authorList>
            <person name="Sork V.L."/>
            <person name="Fitz-Gibbon S.T."/>
            <person name="Puiu D."/>
            <person name="Crepeau M."/>
            <person name="Gugger P.F."/>
            <person name="Sherman R."/>
            <person name="Stevens K."/>
            <person name="Langley C.H."/>
            <person name="Pellegrini M."/>
            <person name="Salzberg S.L."/>
        </authorList>
    </citation>
    <scope>NUCLEOTIDE SEQUENCE [LARGE SCALE GENOMIC DNA]</scope>
    <source>
        <strain evidence="11">cv. SW786</strain>
    </source>
</reference>
<dbReference type="InterPro" id="IPR036322">
    <property type="entry name" value="WD40_repeat_dom_sf"/>
</dbReference>
<dbReference type="Gramene" id="QL02p031492:mrna">
    <property type="protein sequence ID" value="QL02p031492:mrna"/>
    <property type="gene ID" value="QL02p031492"/>
</dbReference>
<dbReference type="InterPro" id="IPR044630">
    <property type="entry name" value="SPA1/2/3/4"/>
</dbReference>
<keyword evidence="2 9" id="KW-0853">WD repeat</keyword>
<evidence type="ECO:0000313" key="11">
    <source>
        <dbReference type="Proteomes" id="UP000594261"/>
    </source>
</evidence>
<evidence type="ECO:0000256" key="8">
    <source>
        <dbReference type="ARBA" id="ARBA00084091"/>
    </source>
</evidence>
<dbReference type="Gene3D" id="1.10.510.10">
    <property type="entry name" value="Transferase(Phosphotransferase) domain 1"/>
    <property type="match status" value="1"/>
</dbReference>
<dbReference type="Gene3D" id="2.130.10.10">
    <property type="entry name" value="YVTN repeat-like/Quinoprotein amine dehydrogenase"/>
    <property type="match status" value="1"/>
</dbReference>
<evidence type="ECO:0000313" key="10">
    <source>
        <dbReference type="EnsemblPlants" id="QL02p031492:mrna"/>
    </source>
</evidence>
<evidence type="ECO:0000256" key="5">
    <source>
        <dbReference type="ARBA" id="ARBA00022786"/>
    </source>
</evidence>
<dbReference type="InterPro" id="IPR011009">
    <property type="entry name" value="Kinase-like_dom_sf"/>
</dbReference>
<evidence type="ECO:0000256" key="3">
    <source>
        <dbReference type="ARBA" id="ARBA00022679"/>
    </source>
</evidence>
<dbReference type="GO" id="GO:0009585">
    <property type="term" value="P:red, far-red light phototransduction"/>
    <property type="evidence" value="ECO:0007669"/>
    <property type="project" value="UniProtKB-KW"/>
</dbReference>
<evidence type="ECO:0000256" key="4">
    <source>
        <dbReference type="ARBA" id="ARBA00022737"/>
    </source>
</evidence>
<gene>
    <name evidence="10" type="primary">LOC115975335</name>
</gene>
<dbReference type="SUPFAM" id="SSF56112">
    <property type="entry name" value="Protein kinase-like (PK-like)"/>
    <property type="match status" value="1"/>
</dbReference>
<feature type="repeat" description="WD" evidence="9">
    <location>
        <begin position="854"/>
        <end position="896"/>
    </location>
</feature>
<dbReference type="FunFam" id="2.130.10.10:FF:000090">
    <property type="entry name" value="E3 ubiquitin-protein ligase RFWD2 isoform X1"/>
    <property type="match status" value="1"/>
</dbReference>
<dbReference type="FunCoup" id="A0A7N2KVV3">
    <property type="interactions" value="1400"/>
</dbReference>
<dbReference type="PRINTS" id="PR00320">
    <property type="entry name" value="GPROTEINBRPT"/>
</dbReference>
<keyword evidence="4" id="KW-0677">Repeat</keyword>
<dbReference type="GO" id="GO:0009640">
    <property type="term" value="P:photomorphogenesis"/>
    <property type="evidence" value="ECO:0007669"/>
    <property type="project" value="InterPro"/>
</dbReference>
<dbReference type="PANTHER" id="PTHR44218">
    <property type="entry name" value="PROTEIN SPA1-RELATED 2"/>
    <property type="match status" value="1"/>
</dbReference>
<dbReference type="PROSITE" id="PS50294">
    <property type="entry name" value="WD_REPEATS_REGION"/>
    <property type="match status" value="2"/>
</dbReference>
<dbReference type="Proteomes" id="UP000594261">
    <property type="component" value="Chromosome 2"/>
</dbReference>
<dbReference type="GeneID" id="115975335"/>